<dbReference type="PROSITE" id="PS00935">
    <property type="entry name" value="GLYOXALASE_I_2"/>
    <property type="match status" value="1"/>
</dbReference>
<dbReference type="RefSeq" id="WP_206368907.1">
    <property type="nucleotide sequence ID" value="NZ_CAWPTM010000145.1"/>
</dbReference>
<dbReference type="InterPro" id="IPR004360">
    <property type="entry name" value="Glyas_Fos-R_dOase_dom"/>
</dbReference>
<evidence type="ECO:0000256" key="1">
    <source>
        <dbReference type="ARBA" id="ARBA00022723"/>
    </source>
</evidence>
<dbReference type="Pfam" id="PF00903">
    <property type="entry name" value="Glyoxalase"/>
    <property type="match status" value="1"/>
</dbReference>
<gene>
    <name evidence="7" type="ORF">JYA62_03980</name>
</gene>
<feature type="domain" description="VOC" evidence="6">
    <location>
        <begin position="3"/>
        <end position="126"/>
    </location>
</feature>
<evidence type="ECO:0000259" key="6">
    <source>
        <dbReference type="PROSITE" id="PS51819"/>
    </source>
</evidence>
<comment type="caution">
    <text evidence="7">The sequence shown here is derived from an EMBL/GenBank/DDBJ whole genome shotgun (WGS) entry which is preliminary data.</text>
</comment>
<evidence type="ECO:0000313" key="7">
    <source>
        <dbReference type="EMBL" id="MBN3576825.1"/>
    </source>
</evidence>
<sequence>MTRLIHTMVRVKDLATSIAFYRSALELEVKDQFVFDNFTLTYLSNRETEFELELTYNHDTEEAYHHGNGYGHIAVSVDDIHQTHRKLNALGLDPSEMKTIQHQNIDLATLFFITDPDGYKNEFLQRQGRYQ</sequence>
<name>A0ABS2ZYH2_9VIBR</name>
<dbReference type="InterPro" id="IPR018146">
    <property type="entry name" value="Glyoxalase_1_CS"/>
</dbReference>
<accession>A0ABS2ZYH2</accession>
<reference evidence="7 8" key="1">
    <citation type="submission" date="2021-02" db="EMBL/GenBank/DDBJ databases">
        <title>Draft Genome Sequences of 5 Vibrio neptunius Strains Isolated From of Bivalve Hatcheries.</title>
        <authorList>
            <person name="Galvis F."/>
            <person name="Barja J.L."/>
            <person name="Lemos M.L."/>
            <person name="Balado M."/>
        </authorList>
    </citation>
    <scope>NUCLEOTIDE SEQUENCE [LARGE SCALE GENOMIC DNA]</scope>
    <source>
        <strain evidence="7 8">PP-145.98</strain>
    </source>
</reference>
<dbReference type="PROSITE" id="PS51819">
    <property type="entry name" value="VOC"/>
    <property type="match status" value="1"/>
</dbReference>
<keyword evidence="8" id="KW-1185">Reference proteome</keyword>
<protein>
    <recommendedName>
        <fullName evidence="3">Aldoketomutase</fullName>
    </recommendedName>
    <alternativeName>
        <fullName evidence="2">Ketone-aldehyde mutase</fullName>
    </alternativeName>
    <alternativeName>
        <fullName evidence="4">Methylglyoxalase</fullName>
    </alternativeName>
    <alternativeName>
        <fullName evidence="5">S-D-lactoylglutathione methylglyoxal lyase</fullName>
    </alternativeName>
</protein>
<evidence type="ECO:0000256" key="2">
    <source>
        <dbReference type="ARBA" id="ARBA00030291"/>
    </source>
</evidence>
<dbReference type="PANTHER" id="PTHR46036">
    <property type="entry name" value="LACTOYLGLUTATHIONE LYASE"/>
    <property type="match status" value="1"/>
</dbReference>
<dbReference type="InterPro" id="IPR029068">
    <property type="entry name" value="Glyas_Bleomycin-R_OHBP_Dase"/>
</dbReference>
<dbReference type="EMBL" id="JAFHLB010000003">
    <property type="protein sequence ID" value="MBN3576825.1"/>
    <property type="molecule type" value="Genomic_DNA"/>
</dbReference>
<evidence type="ECO:0000256" key="5">
    <source>
        <dbReference type="ARBA" id="ARBA00033298"/>
    </source>
</evidence>
<evidence type="ECO:0000256" key="4">
    <source>
        <dbReference type="ARBA" id="ARBA00032460"/>
    </source>
</evidence>
<organism evidence="7 8">
    <name type="scientific">Vibrio neptunius</name>
    <dbReference type="NCBI Taxonomy" id="170651"/>
    <lineage>
        <taxon>Bacteria</taxon>
        <taxon>Pseudomonadati</taxon>
        <taxon>Pseudomonadota</taxon>
        <taxon>Gammaproteobacteria</taxon>
        <taxon>Vibrionales</taxon>
        <taxon>Vibrionaceae</taxon>
        <taxon>Vibrio</taxon>
    </lineage>
</organism>
<evidence type="ECO:0000256" key="3">
    <source>
        <dbReference type="ARBA" id="ARBA00030892"/>
    </source>
</evidence>
<dbReference type="InterPro" id="IPR037523">
    <property type="entry name" value="VOC_core"/>
</dbReference>
<dbReference type="SUPFAM" id="SSF54593">
    <property type="entry name" value="Glyoxalase/Bleomycin resistance protein/Dihydroxybiphenyl dioxygenase"/>
    <property type="match status" value="1"/>
</dbReference>
<dbReference type="PANTHER" id="PTHR46036:SF5">
    <property type="entry name" value="LACTOYLGLUTATHIONE LYASE"/>
    <property type="match status" value="1"/>
</dbReference>
<dbReference type="Gene3D" id="3.10.180.10">
    <property type="entry name" value="2,3-Dihydroxybiphenyl 1,2-Dioxygenase, domain 1"/>
    <property type="match status" value="1"/>
</dbReference>
<evidence type="ECO:0000313" key="8">
    <source>
        <dbReference type="Proteomes" id="UP000779070"/>
    </source>
</evidence>
<proteinExistence type="predicted"/>
<dbReference type="Proteomes" id="UP000779070">
    <property type="component" value="Unassembled WGS sequence"/>
</dbReference>
<keyword evidence="1" id="KW-0479">Metal-binding</keyword>